<dbReference type="AlphaFoldDB" id="A0A8J3SE62"/>
<sequence length="101" mass="11161">MEVPLVDEVDQKLTQPGRGVDIDLALDLDDGETVLGMVVQLQIHRSSSAFLRSTDSGVTSGTLRSHDDKPRRAAFNHAYAQCLYEITIPGDSAQRYETENQ</sequence>
<dbReference type="Proteomes" id="UP000619788">
    <property type="component" value="Unassembled WGS sequence"/>
</dbReference>
<keyword evidence="2" id="KW-1185">Reference proteome</keyword>
<comment type="caution">
    <text evidence="1">The sequence shown here is derived from an EMBL/GenBank/DDBJ whole genome shotgun (WGS) entry which is preliminary data.</text>
</comment>
<proteinExistence type="predicted"/>
<accession>A0A8J3SE62</accession>
<organism evidence="1 2">
    <name type="scientific">Planobispora siamensis</name>
    <dbReference type="NCBI Taxonomy" id="936338"/>
    <lineage>
        <taxon>Bacteria</taxon>
        <taxon>Bacillati</taxon>
        <taxon>Actinomycetota</taxon>
        <taxon>Actinomycetes</taxon>
        <taxon>Streptosporangiales</taxon>
        <taxon>Streptosporangiaceae</taxon>
        <taxon>Planobispora</taxon>
    </lineage>
</organism>
<name>A0A8J3SE62_9ACTN</name>
<dbReference type="EMBL" id="BOOJ01000014">
    <property type="protein sequence ID" value="GIH90880.1"/>
    <property type="molecule type" value="Genomic_DNA"/>
</dbReference>
<evidence type="ECO:0000313" key="2">
    <source>
        <dbReference type="Proteomes" id="UP000619788"/>
    </source>
</evidence>
<evidence type="ECO:0000313" key="1">
    <source>
        <dbReference type="EMBL" id="GIH90880.1"/>
    </source>
</evidence>
<gene>
    <name evidence="1" type="ORF">Psi01_15100</name>
</gene>
<protein>
    <submittedName>
        <fullName evidence="1">Uncharacterized protein</fullName>
    </submittedName>
</protein>
<reference evidence="1 2" key="1">
    <citation type="submission" date="2021-01" db="EMBL/GenBank/DDBJ databases">
        <title>Whole genome shotgun sequence of Planobispora siamensis NBRC 107568.</title>
        <authorList>
            <person name="Komaki H."/>
            <person name="Tamura T."/>
        </authorList>
    </citation>
    <scope>NUCLEOTIDE SEQUENCE [LARGE SCALE GENOMIC DNA]</scope>
    <source>
        <strain evidence="1 2">NBRC 107568</strain>
    </source>
</reference>